<dbReference type="SUPFAM" id="SSF63862">
    <property type="entry name" value="Thiamin pyrophosphokinase, substrate-binding domain"/>
    <property type="match status" value="1"/>
</dbReference>
<evidence type="ECO:0000313" key="11">
    <source>
        <dbReference type="Proteomes" id="UP000485058"/>
    </source>
</evidence>
<evidence type="ECO:0000256" key="6">
    <source>
        <dbReference type="ARBA" id="ARBA00025120"/>
    </source>
</evidence>
<sequence length="225" mass="24087">GTRVCADGGANRLHDELPLLLPEEPAEQVLARHLPDLVLGDMDSLRPPVRDFFTTRGVCVRPSDDQDTTDLHKCLAYVQQEMQLKRDRRRGGEEQAVSGPSPASGSAAPQVPGGLDPSPAPPDHLVLVLGALGGRLDHTLGNLAVLHSFPNLNLVLLGEGNMVRLVPPGLTLIMPNKQVEGPHCGLIPIAGPARVTFSGLRWNLDNAVMQVGGLVSTSNLLQWLR</sequence>
<keyword evidence="4 10" id="KW-0418">Kinase</keyword>
<dbReference type="Pfam" id="PF04263">
    <property type="entry name" value="TPK_catalytic"/>
    <property type="match status" value="1"/>
</dbReference>
<dbReference type="GO" id="GO:0016301">
    <property type="term" value="F:kinase activity"/>
    <property type="evidence" value="ECO:0007669"/>
    <property type="project" value="UniProtKB-KW"/>
</dbReference>
<dbReference type="AlphaFoldDB" id="A0A699YUN0"/>
<dbReference type="InterPro" id="IPR036759">
    <property type="entry name" value="TPK_catalytic_sf"/>
</dbReference>
<evidence type="ECO:0000256" key="7">
    <source>
        <dbReference type="SAM" id="MobiDB-lite"/>
    </source>
</evidence>
<evidence type="ECO:0000256" key="4">
    <source>
        <dbReference type="ARBA" id="ARBA00022777"/>
    </source>
</evidence>
<dbReference type="InterPro" id="IPR007373">
    <property type="entry name" value="Thiamin_PyroPKinase_B1-bd"/>
</dbReference>
<keyword evidence="3" id="KW-0547">Nucleotide-binding</keyword>
<dbReference type="InterPro" id="IPR007371">
    <property type="entry name" value="TPK_catalytic"/>
</dbReference>
<evidence type="ECO:0000256" key="2">
    <source>
        <dbReference type="ARBA" id="ARBA00022679"/>
    </source>
</evidence>
<evidence type="ECO:0000256" key="1">
    <source>
        <dbReference type="ARBA" id="ARBA00013245"/>
    </source>
</evidence>
<evidence type="ECO:0000256" key="5">
    <source>
        <dbReference type="ARBA" id="ARBA00022840"/>
    </source>
</evidence>
<evidence type="ECO:0000256" key="3">
    <source>
        <dbReference type="ARBA" id="ARBA00022741"/>
    </source>
</evidence>
<proteinExistence type="predicted"/>
<dbReference type="Proteomes" id="UP000485058">
    <property type="component" value="Unassembled WGS sequence"/>
</dbReference>
<feature type="compositionally biased region" description="Low complexity" evidence="7">
    <location>
        <begin position="95"/>
        <end position="114"/>
    </location>
</feature>
<dbReference type="InterPro" id="IPR036371">
    <property type="entry name" value="TPK_B1-bd_sf"/>
</dbReference>
<dbReference type="GO" id="GO:0009229">
    <property type="term" value="P:thiamine diphosphate biosynthetic process"/>
    <property type="evidence" value="ECO:0007669"/>
    <property type="project" value="InterPro"/>
</dbReference>
<dbReference type="GO" id="GO:0006772">
    <property type="term" value="P:thiamine metabolic process"/>
    <property type="evidence" value="ECO:0007669"/>
    <property type="project" value="InterPro"/>
</dbReference>
<dbReference type="PANTHER" id="PTHR13622">
    <property type="entry name" value="THIAMIN PYROPHOSPHOKINASE"/>
    <property type="match status" value="1"/>
</dbReference>
<feature type="domain" description="Thiamin pyrophosphokinase thiamin-binding" evidence="9">
    <location>
        <begin position="175"/>
        <end position="221"/>
    </location>
</feature>
<protein>
    <recommendedName>
        <fullName evidence="1">thiamine diphosphokinase</fullName>
        <ecNumber evidence="1">2.7.6.2</ecNumber>
    </recommendedName>
</protein>
<dbReference type="CDD" id="cd07995">
    <property type="entry name" value="TPK"/>
    <property type="match status" value="1"/>
</dbReference>
<evidence type="ECO:0000259" key="8">
    <source>
        <dbReference type="Pfam" id="PF04263"/>
    </source>
</evidence>
<comment type="caution">
    <text evidence="10">The sequence shown here is derived from an EMBL/GenBank/DDBJ whole genome shotgun (WGS) entry which is preliminary data.</text>
</comment>
<dbReference type="EMBL" id="BLLF01000661">
    <property type="protein sequence ID" value="GFH13873.1"/>
    <property type="molecule type" value="Genomic_DNA"/>
</dbReference>
<organism evidence="10 11">
    <name type="scientific">Haematococcus lacustris</name>
    <name type="common">Green alga</name>
    <name type="synonym">Haematococcus pluvialis</name>
    <dbReference type="NCBI Taxonomy" id="44745"/>
    <lineage>
        <taxon>Eukaryota</taxon>
        <taxon>Viridiplantae</taxon>
        <taxon>Chlorophyta</taxon>
        <taxon>core chlorophytes</taxon>
        <taxon>Chlorophyceae</taxon>
        <taxon>CS clade</taxon>
        <taxon>Chlamydomonadales</taxon>
        <taxon>Haematococcaceae</taxon>
        <taxon>Haematococcus</taxon>
    </lineage>
</organism>
<keyword evidence="11" id="KW-1185">Reference proteome</keyword>
<reference evidence="10 11" key="1">
    <citation type="submission" date="2020-02" db="EMBL/GenBank/DDBJ databases">
        <title>Draft genome sequence of Haematococcus lacustris strain NIES-144.</title>
        <authorList>
            <person name="Morimoto D."/>
            <person name="Nakagawa S."/>
            <person name="Yoshida T."/>
            <person name="Sawayama S."/>
        </authorList>
    </citation>
    <scope>NUCLEOTIDE SEQUENCE [LARGE SCALE GENOMIC DNA]</scope>
    <source>
        <strain evidence="10 11">NIES-144</strain>
    </source>
</reference>
<feature type="region of interest" description="Disordered" evidence="7">
    <location>
        <begin position="84"/>
        <end position="119"/>
    </location>
</feature>
<dbReference type="FunFam" id="2.60.120.320:FF:000001">
    <property type="entry name" value="Thiamine pyrophosphokinase"/>
    <property type="match status" value="1"/>
</dbReference>
<dbReference type="InterPro" id="IPR006282">
    <property type="entry name" value="Thi_PPkinase"/>
</dbReference>
<comment type="function">
    <text evidence="6">Catalyzes the phosphorylation of thiamine to thiamine pyrophosphate (TPP). TPP is an active cofactor for enzymes involved in glycolysis and energy production. Plant leaves require high levels of TPP for photosynthesis and carbohydrate metabolism.</text>
</comment>
<feature type="domain" description="Thiamin pyrophosphokinase catalytic" evidence="8">
    <location>
        <begin position="2"/>
        <end position="152"/>
    </location>
</feature>
<dbReference type="GO" id="GO:0030975">
    <property type="term" value="F:thiamine binding"/>
    <property type="evidence" value="ECO:0007669"/>
    <property type="project" value="InterPro"/>
</dbReference>
<evidence type="ECO:0000259" key="9">
    <source>
        <dbReference type="Pfam" id="PF04265"/>
    </source>
</evidence>
<dbReference type="GO" id="GO:0004788">
    <property type="term" value="F:thiamine diphosphokinase activity"/>
    <property type="evidence" value="ECO:0007669"/>
    <property type="project" value="UniProtKB-EC"/>
</dbReference>
<dbReference type="SUPFAM" id="SSF63999">
    <property type="entry name" value="Thiamin pyrophosphokinase, catalytic domain"/>
    <property type="match status" value="1"/>
</dbReference>
<dbReference type="Gene3D" id="2.60.120.320">
    <property type="entry name" value="Thiamin pyrophosphokinase, thiamin-binding domain"/>
    <property type="match status" value="1"/>
</dbReference>
<keyword evidence="2" id="KW-0808">Transferase</keyword>
<keyword evidence="5" id="KW-0067">ATP-binding</keyword>
<dbReference type="Gene3D" id="3.40.50.10240">
    <property type="entry name" value="Thiamin pyrophosphokinase, catalytic domain"/>
    <property type="match status" value="1"/>
</dbReference>
<feature type="non-terminal residue" evidence="10">
    <location>
        <position position="1"/>
    </location>
</feature>
<dbReference type="PANTHER" id="PTHR13622:SF8">
    <property type="entry name" value="THIAMIN PYROPHOSPHOKINASE 1"/>
    <property type="match status" value="1"/>
</dbReference>
<name>A0A699YUN0_HAELA</name>
<dbReference type="EC" id="2.7.6.2" evidence="1"/>
<dbReference type="Pfam" id="PF04265">
    <property type="entry name" value="TPK_B1_binding"/>
    <property type="match status" value="1"/>
</dbReference>
<dbReference type="GO" id="GO:0005524">
    <property type="term" value="F:ATP binding"/>
    <property type="evidence" value="ECO:0007669"/>
    <property type="project" value="UniProtKB-KW"/>
</dbReference>
<gene>
    <name evidence="10" type="ORF">HaLaN_09834</name>
</gene>
<accession>A0A699YUN0</accession>
<evidence type="ECO:0000313" key="10">
    <source>
        <dbReference type="EMBL" id="GFH13873.1"/>
    </source>
</evidence>